<reference evidence="2 3" key="1">
    <citation type="submission" date="2019-05" db="EMBL/GenBank/DDBJ databases">
        <title>Another draft genome of Portunus trituberculatus and its Hox gene families provides insights of decapod evolution.</title>
        <authorList>
            <person name="Jeong J.-H."/>
            <person name="Song I."/>
            <person name="Kim S."/>
            <person name="Choi T."/>
            <person name="Kim D."/>
            <person name="Ryu S."/>
            <person name="Kim W."/>
        </authorList>
    </citation>
    <scope>NUCLEOTIDE SEQUENCE [LARGE SCALE GENOMIC DNA]</scope>
    <source>
        <tissue evidence="2">Muscle</tissue>
    </source>
</reference>
<sequence length="152" mass="17424">MLTPRHKKALVLILSLLFISLVFYVYYQNNYNQLFDQRTYETKKTVIQVHTTTAISFLDERGNPTPSGNESSYQTNKARSAYLTSQQSRAPVIKEGCIPYLKDLFVVPVPQHECDQPHVVMHDGGRLGNNLCQYASLYLLRHLYGVRVSQTI</sequence>
<gene>
    <name evidence="2" type="ORF">E2C01_035016</name>
</gene>
<evidence type="ECO:0000313" key="3">
    <source>
        <dbReference type="Proteomes" id="UP000324222"/>
    </source>
</evidence>
<keyword evidence="1" id="KW-0472">Membrane</keyword>
<evidence type="ECO:0000256" key="1">
    <source>
        <dbReference type="SAM" id="Phobius"/>
    </source>
</evidence>
<organism evidence="2 3">
    <name type="scientific">Portunus trituberculatus</name>
    <name type="common">Swimming crab</name>
    <name type="synonym">Neptunus trituberculatus</name>
    <dbReference type="NCBI Taxonomy" id="210409"/>
    <lineage>
        <taxon>Eukaryota</taxon>
        <taxon>Metazoa</taxon>
        <taxon>Ecdysozoa</taxon>
        <taxon>Arthropoda</taxon>
        <taxon>Crustacea</taxon>
        <taxon>Multicrustacea</taxon>
        <taxon>Malacostraca</taxon>
        <taxon>Eumalacostraca</taxon>
        <taxon>Eucarida</taxon>
        <taxon>Decapoda</taxon>
        <taxon>Pleocyemata</taxon>
        <taxon>Brachyura</taxon>
        <taxon>Eubrachyura</taxon>
        <taxon>Portunoidea</taxon>
        <taxon>Portunidae</taxon>
        <taxon>Portuninae</taxon>
        <taxon>Portunus</taxon>
    </lineage>
</organism>
<evidence type="ECO:0000313" key="2">
    <source>
        <dbReference type="EMBL" id="MPC41426.1"/>
    </source>
</evidence>
<dbReference type="Proteomes" id="UP000324222">
    <property type="component" value="Unassembled WGS sequence"/>
</dbReference>
<proteinExistence type="predicted"/>
<accession>A0A5B7F7Y3</accession>
<dbReference type="OrthoDB" id="6381556at2759"/>
<feature type="transmembrane region" description="Helical" evidence="1">
    <location>
        <begin position="9"/>
        <end position="27"/>
    </location>
</feature>
<keyword evidence="3" id="KW-1185">Reference proteome</keyword>
<comment type="caution">
    <text evidence="2">The sequence shown here is derived from an EMBL/GenBank/DDBJ whole genome shotgun (WGS) entry which is preliminary data.</text>
</comment>
<dbReference type="AlphaFoldDB" id="A0A5B7F7Y3"/>
<keyword evidence="1" id="KW-1133">Transmembrane helix</keyword>
<dbReference type="EMBL" id="VSRR010005052">
    <property type="protein sequence ID" value="MPC41426.1"/>
    <property type="molecule type" value="Genomic_DNA"/>
</dbReference>
<protein>
    <submittedName>
        <fullName evidence="2">Uncharacterized protein</fullName>
    </submittedName>
</protein>
<name>A0A5B7F7Y3_PORTR</name>
<keyword evidence="1" id="KW-0812">Transmembrane</keyword>